<feature type="domain" description="Ig-like" evidence="3">
    <location>
        <begin position="455"/>
        <end position="495"/>
    </location>
</feature>
<feature type="compositionally biased region" description="Low complexity" evidence="1">
    <location>
        <begin position="919"/>
        <end position="932"/>
    </location>
</feature>
<feature type="region of interest" description="Disordered" evidence="1">
    <location>
        <begin position="1"/>
        <end position="30"/>
    </location>
</feature>
<keyword evidence="5" id="KW-1185">Reference proteome</keyword>
<dbReference type="PANTHER" id="PTHR34677:SF3">
    <property type="entry name" value="BACTERIAL IG-LIKE DOMAIN-CONTAINING PROTEIN"/>
    <property type="match status" value="1"/>
</dbReference>
<feature type="signal peptide" evidence="2">
    <location>
        <begin position="1"/>
        <end position="50"/>
    </location>
</feature>
<feature type="compositionally biased region" description="Basic and acidic residues" evidence="1">
    <location>
        <begin position="11"/>
        <end position="23"/>
    </location>
</feature>
<keyword evidence="2" id="KW-0732">Signal</keyword>
<dbReference type="InterPro" id="IPR022038">
    <property type="entry name" value="Ig-like_bact"/>
</dbReference>
<reference evidence="4 5" key="1">
    <citation type="submission" date="2018-03" db="EMBL/GenBank/DDBJ databases">
        <title>Aquarubrobacter algicola gen. nov., sp. nov., a novel actinobacterium isolated from shallow eutrophic lake during the end of cyanobacterial harmful algal blooms.</title>
        <authorList>
            <person name="Chun S.J."/>
        </authorList>
    </citation>
    <scope>NUCLEOTIDE SEQUENCE [LARGE SCALE GENOMIC DNA]</scope>
    <source>
        <strain evidence="4 5">Seoho-28</strain>
    </source>
</reference>
<organism evidence="4 5">
    <name type="scientific">Paraconexibacter algicola</name>
    <dbReference type="NCBI Taxonomy" id="2133960"/>
    <lineage>
        <taxon>Bacteria</taxon>
        <taxon>Bacillati</taxon>
        <taxon>Actinomycetota</taxon>
        <taxon>Thermoleophilia</taxon>
        <taxon>Solirubrobacterales</taxon>
        <taxon>Paraconexibacteraceae</taxon>
        <taxon>Paraconexibacter</taxon>
    </lineage>
</organism>
<dbReference type="Gene3D" id="2.60.40.10">
    <property type="entry name" value="Immunoglobulins"/>
    <property type="match status" value="5"/>
</dbReference>
<feature type="compositionally biased region" description="Polar residues" evidence="1">
    <location>
        <begin position="1"/>
        <end position="10"/>
    </location>
</feature>
<feature type="region of interest" description="Disordered" evidence="1">
    <location>
        <begin position="910"/>
        <end position="932"/>
    </location>
</feature>
<dbReference type="EMBL" id="PYYB01000001">
    <property type="protein sequence ID" value="PTL60329.1"/>
    <property type="molecule type" value="Genomic_DNA"/>
</dbReference>
<dbReference type="Pfam" id="PF12245">
    <property type="entry name" value="Big_3_2"/>
    <property type="match status" value="2"/>
</dbReference>
<evidence type="ECO:0000313" key="4">
    <source>
        <dbReference type="EMBL" id="PTL60329.1"/>
    </source>
</evidence>
<evidence type="ECO:0000256" key="2">
    <source>
        <dbReference type="SAM" id="SignalP"/>
    </source>
</evidence>
<protein>
    <recommendedName>
        <fullName evidence="3">Ig-like domain-containing protein</fullName>
    </recommendedName>
</protein>
<accession>A0A2T4UM79</accession>
<dbReference type="InterPro" id="IPR013783">
    <property type="entry name" value="Ig-like_fold"/>
</dbReference>
<gene>
    <name evidence="4" type="ORF">C7Y72_12110</name>
</gene>
<evidence type="ECO:0000313" key="5">
    <source>
        <dbReference type="Proteomes" id="UP000240739"/>
    </source>
</evidence>
<name>A0A2T4UM79_9ACTN</name>
<evidence type="ECO:0000256" key="1">
    <source>
        <dbReference type="SAM" id="MobiDB-lite"/>
    </source>
</evidence>
<dbReference type="GO" id="GO:0005975">
    <property type="term" value="P:carbohydrate metabolic process"/>
    <property type="evidence" value="ECO:0007669"/>
    <property type="project" value="UniProtKB-ARBA"/>
</dbReference>
<feature type="domain" description="Ig-like" evidence="3">
    <location>
        <begin position="802"/>
        <end position="833"/>
    </location>
</feature>
<sequence length="1163" mass="120730">MVEGQRTQGASRRDTDHERDHPTMRTTTRRPLAAVLTLPLAALLTTTALAAPAAHAAAFPTGTLDCYVDRTDSLGWLWDVRQDGTIGNGGGDSVDEPVSGLYDGAFDEFPELEVDGDTWFPQNAGCGRALAGREVTTPVEPAGVTPGVVAQRAVYVPRTGPAVARLRTALTNTTAAPVTVDVRFDGEFDSNADDAFVLRGTGEAPGVVDTDLTGDDRWLAFDMTNPDGVLIDAGTLLLVDGFGAPADRYDTLTFPLTPDPEAVTWDYGAVTIAPDETVEFVQFAGQRDEALPFQLDADGVYRASDELWAGMSARERARVRNWDAREPDTTVTAGPGTTNDTTPAFTFTGSLGPVTFECRVHPVQTGFTPCAPGVGLHALADGDYRLDVRARRAATLVVDESPASRAFTIDTDAPTAEITSGPTGRQATASATFTYRADEQGVTYQCRLQPIGGYESCGPTASFPALTDGAYTFDVFATDVAGNRSPVESRSFTVDTTPPDTTLTATPAALSSNTTPTFAFTSAAGATFRCRVGTSGPFETCASPLTLPSLDDGAYAFQVRAVDDVGNADATPASFAFTVDTTAPRTTIDSGPSGRVASTTAAFTFSVTGGPTLTECSLDGAAFGACVSPVSSTGLAEGTHTLDVRSRDAAGNVEAPVRRTWTVDVSAPDTTLTLVPAAVSSDTTPTFGFSASEAGATFVCALDGGSYDTCSSPRTTAMLAEGEHTFAVAARDDLGNVDPTPATYAFTIDSAPSTTTITSGPEGPTTQTTATFAFAAPDAASFECRLVGRDFAPCTDSATFTDLADGEYTFQVRALDAAGNVEEPAAARSFTVDTTGPDTTITAAPGALISDPNPSLAFTASEPGAAFRCAVDGGAAEACTSPFTTPALSDGSRTITVTAVDALGNADPTPATSTFRVDTTAPETTLTSAPPTSSTSVVADFGFAASENATFECRITPAPFATCPSPLKLGPLEPGSYELEVRARDAAGLLDASPAVSRFTVLAPATAAPVTAVSAPSPAVPAPTNVPPVLSGLKVRARCSRSTTRSATFTLSEDAEVRFVLLRRRSPAWRSCPSVSNARREDRTPVTTIGRGSIPFDGGDRVQTVATTRPALRRARAAATEKLIDAAKLRPGTYVLMAVARDAGGAESATVSAKFWVLAPRKR</sequence>
<feature type="chain" id="PRO_5016247071" description="Ig-like domain-containing protein" evidence="2">
    <location>
        <begin position="51"/>
        <end position="1163"/>
    </location>
</feature>
<comment type="caution">
    <text evidence="4">The sequence shown here is derived from an EMBL/GenBank/DDBJ whole genome shotgun (WGS) entry which is preliminary data.</text>
</comment>
<evidence type="ECO:0000259" key="3">
    <source>
        <dbReference type="Pfam" id="PF12245"/>
    </source>
</evidence>
<dbReference type="Proteomes" id="UP000240739">
    <property type="component" value="Unassembled WGS sequence"/>
</dbReference>
<dbReference type="PANTHER" id="PTHR34677">
    <property type="match status" value="1"/>
</dbReference>
<proteinExistence type="predicted"/>
<dbReference type="AlphaFoldDB" id="A0A2T4UM79"/>